<evidence type="ECO:0000313" key="4">
    <source>
        <dbReference type="Proteomes" id="UP001054821"/>
    </source>
</evidence>
<dbReference type="PANTHER" id="PTHR34482:SF36">
    <property type="entry name" value="RETROTRANSPOSON GAG DOMAIN-CONTAINING PROTEIN"/>
    <property type="match status" value="1"/>
</dbReference>
<evidence type="ECO:0000256" key="1">
    <source>
        <dbReference type="SAM" id="MobiDB-lite"/>
    </source>
</evidence>
<sequence>MEVSQERRVVLAPFFFRKSALYWWELVKRRYQDPSVITWQIFQTAFDEQFYPLTYQNMRIEEFLQLKQGSMIVIEYEKKFIKLSKYCALLVADEKKKCQLFTRGLRPAIRDIVVSQRIVDYGVLVVSATLVESSQKAVRGLGDSCQRQFDSSGPSQGSSKRGNFSSGSSGSGGHGVFRARTSSNSGSIQSFSSRPRFGNNIMRGSGRHQRTVNTGRCNPVCGLSNQYHEGPCQ</sequence>
<organism evidence="3 4">
    <name type="scientific">Prunus dulcis</name>
    <name type="common">Almond</name>
    <name type="synonym">Amygdalus dulcis</name>
    <dbReference type="NCBI Taxonomy" id="3755"/>
    <lineage>
        <taxon>Eukaryota</taxon>
        <taxon>Viridiplantae</taxon>
        <taxon>Streptophyta</taxon>
        <taxon>Embryophyta</taxon>
        <taxon>Tracheophyta</taxon>
        <taxon>Spermatophyta</taxon>
        <taxon>Magnoliopsida</taxon>
        <taxon>eudicotyledons</taxon>
        <taxon>Gunneridae</taxon>
        <taxon>Pentapetalae</taxon>
        <taxon>rosids</taxon>
        <taxon>fabids</taxon>
        <taxon>Rosales</taxon>
        <taxon>Rosaceae</taxon>
        <taxon>Amygdaloideae</taxon>
        <taxon>Amygdaleae</taxon>
        <taxon>Prunus</taxon>
    </lineage>
</organism>
<dbReference type="Proteomes" id="UP001054821">
    <property type="component" value="Chromosome 8"/>
</dbReference>
<dbReference type="EMBL" id="JAJFAZ020000008">
    <property type="protein sequence ID" value="KAI5312913.1"/>
    <property type="molecule type" value="Genomic_DNA"/>
</dbReference>
<dbReference type="Pfam" id="PF03732">
    <property type="entry name" value="Retrotrans_gag"/>
    <property type="match status" value="1"/>
</dbReference>
<reference evidence="3 4" key="1">
    <citation type="journal article" date="2022" name="G3 (Bethesda)">
        <title>Whole-genome sequence and methylome profiling of the almond [Prunus dulcis (Mill.) D.A. Webb] cultivar 'Nonpareil'.</title>
        <authorList>
            <person name="D'Amico-Willman K.M."/>
            <person name="Ouma W.Z."/>
            <person name="Meulia T."/>
            <person name="Sideli G.M."/>
            <person name="Gradziel T.M."/>
            <person name="Fresnedo-Ramirez J."/>
        </authorList>
    </citation>
    <scope>NUCLEOTIDE SEQUENCE [LARGE SCALE GENOMIC DNA]</scope>
    <source>
        <strain evidence="3">Clone GOH B32 T37-40</strain>
    </source>
</reference>
<evidence type="ECO:0000313" key="3">
    <source>
        <dbReference type="EMBL" id="KAI5312913.1"/>
    </source>
</evidence>
<accession>A0AAD4UV87</accession>
<dbReference type="AlphaFoldDB" id="A0AAD4UV87"/>
<feature type="compositionally biased region" description="Low complexity" evidence="1">
    <location>
        <begin position="157"/>
        <end position="168"/>
    </location>
</feature>
<protein>
    <recommendedName>
        <fullName evidence="2">Retrotransposon gag domain-containing protein</fullName>
    </recommendedName>
</protein>
<evidence type="ECO:0000259" key="2">
    <source>
        <dbReference type="Pfam" id="PF03732"/>
    </source>
</evidence>
<dbReference type="PANTHER" id="PTHR34482">
    <property type="entry name" value="DNA DAMAGE-INDUCIBLE PROTEIN 1-LIKE"/>
    <property type="match status" value="1"/>
</dbReference>
<keyword evidence="4" id="KW-1185">Reference proteome</keyword>
<gene>
    <name evidence="3" type="ORF">L3X38_042087</name>
</gene>
<name>A0AAD4UV87_PRUDU</name>
<feature type="region of interest" description="Disordered" evidence="1">
    <location>
        <begin position="145"/>
        <end position="215"/>
    </location>
</feature>
<feature type="compositionally biased region" description="Low complexity" evidence="1">
    <location>
        <begin position="182"/>
        <end position="193"/>
    </location>
</feature>
<feature type="compositionally biased region" description="Polar residues" evidence="1">
    <location>
        <begin position="145"/>
        <end position="156"/>
    </location>
</feature>
<feature type="domain" description="Retrotransposon gag" evidence="2">
    <location>
        <begin position="11"/>
        <end position="107"/>
    </location>
</feature>
<proteinExistence type="predicted"/>
<dbReference type="InterPro" id="IPR005162">
    <property type="entry name" value="Retrotrans_gag_dom"/>
</dbReference>
<comment type="caution">
    <text evidence="3">The sequence shown here is derived from an EMBL/GenBank/DDBJ whole genome shotgun (WGS) entry which is preliminary data.</text>
</comment>